<dbReference type="PROSITE" id="PS51462">
    <property type="entry name" value="NUDIX"/>
    <property type="match status" value="1"/>
</dbReference>
<dbReference type="AlphaFoldDB" id="A0A0G0K9Z7"/>
<proteinExistence type="predicted"/>
<dbReference type="PRINTS" id="PR00502">
    <property type="entry name" value="NUDIXFAMILY"/>
</dbReference>
<sequence>MAEETINTQTSDTITNHTEAPKIDLVGVKLLMVIKNDKGENEFLIMHRIPEKYPDATAHWDFPGGRVEPGQRFNKSLLREVKEETDLSVKFSKAFYESK</sequence>
<reference evidence="3 4" key="1">
    <citation type="journal article" date="2015" name="Nature">
        <title>rRNA introns, odd ribosomes, and small enigmatic genomes across a large radiation of phyla.</title>
        <authorList>
            <person name="Brown C.T."/>
            <person name="Hug L.A."/>
            <person name="Thomas B.C."/>
            <person name="Sharon I."/>
            <person name="Castelle C.J."/>
            <person name="Singh A."/>
            <person name="Wilkins M.J."/>
            <person name="Williams K.H."/>
            <person name="Banfield J.F."/>
        </authorList>
    </citation>
    <scope>NUCLEOTIDE SEQUENCE [LARGE SCALE GENOMIC DNA]</scope>
</reference>
<dbReference type="EMBL" id="LBTI01000019">
    <property type="protein sequence ID" value="KKQ37416.1"/>
    <property type="molecule type" value="Genomic_DNA"/>
</dbReference>
<protein>
    <submittedName>
        <fullName evidence="3">Mutator mutT protein</fullName>
    </submittedName>
</protein>
<accession>A0A0G0K9Z7</accession>
<dbReference type="InterPro" id="IPR000086">
    <property type="entry name" value="NUDIX_hydrolase_dom"/>
</dbReference>
<evidence type="ECO:0000256" key="1">
    <source>
        <dbReference type="ARBA" id="ARBA00022801"/>
    </source>
</evidence>
<dbReference type="InterPro" id="IPR020476">
    <property type="entry name" value="Nudix_hydrolase"/>
</dbReference>
<comment type="caution">
    <text evidence="3">The sequence shown here is derived from an EMBL/GenBank/DDBJ whole genome shotgun (WGS) entry which is preliminary data.</text>
</comment>
<organism evidence="3 4">
    <name type="scientific">Candidatus Woesebacteria bacterium GW2011_GWA1_37_7</name>
    <dbReference type="NCBI Taxonomy" id="1618545"/>
    <lineage>
        <taxon>Bacteria</taxon>
        <taxon>Candidatus Woeseibacteriota</taxon>
    </lineage>
</organism>
<dbReference type="STRING" id="1618545.US53_C0019G0044"/>
<dbReference type="CDD" id="cd02883">
    <property type="entry name" value="NUDIX_Hydrolase"/>
    <property type="match status" value="1"/>
</dbReference>
<evidence type="ECO:0000259" key="2">
    <source>
        <dbReference type="PROSITE" id="PS51462"/>
    </source>
</evidence>
<name>A0A0G0K9Z7_9BACT</name>
<dbReference type="Pfam" id="PF00293">
    <property type="entry name" value="NUDIX"/>
    <property type="match status" value="1"/>
</dbReference>
<dbReference type="Gene3D" id="3.90.79.10">
    <property type="entry name" value="Nucleoside Triphosphate Pyrophosphohydrolase"/>
    <property type="match status" value="1"/>
</dbReference>
<gene>
    <name evidence="3" type="ORF">US53_C0019G0044</name>
</gene>
<keyword evidence="1" id="KW-0378">Hydrolase</keyword>
<dbReference type="SUPFAM" id="SSF55811">
    <property type="entry name" value="Nudix"/>
    <property type="match status" value="1"/>
</dbReference>
<dbReference type="Proteomes" id="UP000034591">
    <property type="component" value="Unassembled WGS sequence"/>
</dbReference>
<evidence type="ECO:0000313" key="4">
    <source>
        <dbReference type="Proteomes" id="UP000034591"/>
    </source>
</evidence>
<evidence type="ECO:0000313" key="3">
    <source>
        <dbReference type="EMBL" id="KKQ37416.1"/>
    </source>
</evidence>
<dbReference type="GO" id="GO:0016787">
    <property type="term" value="F:hydrolase activity"/>
    <property type="evidence" value="ECO:0007669"/>
    <property type="project" value="UniProtKB-KW"/>
</dbReference>
<dbReference type="InterPro" id="IPR015797">
    <property type="entry name" value="NUDIX_hydrolase-like_dom_sf"/>
</dbReference>
<feature type="domain" description="Nudix hydrolase" evidence="2">
    <location>
        <begin position="21"/>
        <end position="99"/>
    </location>
</feature>